<dbReference type="STRING" id="34720.A0A195FZY8"/>
<dbReference type="AlphaFoldDB" id="A0A195FZY8"/>
<evidence type="ECO:0000313" key="2">
    <source>
        <dbReference type="Proteomes" id="UP000078541"/>
    </source>
</evidence>
<dbReference type="EMBL" id="KQ981169">
    <property type="protein sequence ID" value="KYN45364.1"/>
    <property type="molecule type" value="Genomic_DNA"/>
</dbReference>
<keyword evidence="2" id="KW-1185">Reference proteome</keyword>
<name>A0A195FZY8_9HYME</name>
<dbReference type="Proteomes" id="UP000078541">
    <property type="component" value="Unassembled WGS sequence"/>
</dbReference>
<protein>
    <submittedName>
        <fullName evidence="1">Uncharacterized protein</fullName>
    </submittedName>
</protein>
<gene>
    <name evidence="1" type="ORF">ALC56_00211</name>
</gene>
<proteinExistence type="predicted"/>
<sequence>MENLKRRKGSNCIFMQLLLKLILPKNSVHEIIKQNRYHPYKMIKNFIAWLVVTYESNFEILQNLLWTNECKFSNNDVMNRCNHYFWSKDNSYWF</sequence>
<organism evidence="1 2">
    <name type="scientific">Trachymyrmex septentrionalis</name>
    <dbReference type="NCBI Taxonomy" id="34720"/>
    <lineage>
        <taxon>Eukaryota</taxon>
        <taxon>Metazoa</taxon>
        <taxon>Ecdysozoa</taxon>
        <taxon>Arthropoda</taxon>
        <taxon>Hexapoda</taxon>
        <taxon>Insecta</taxon>
        <taxon>Pterygota</taxon>
        <taxon>Neoptera</taxon>
        <taxon>Endopterygota</taxon>
        <taxon>Hymenoptera</taxon>
        <taxon>Apocrita</taxon>
        <taxon>Aculeata</taxon>
        <taxon>Formicoidea</taxon>
        <taxon>Formicidae</taxon>
        <taxon>Myrmicinae</taxon>
        <taxon>Trachymyrmex</taxon>
    </lineage>
</organism>
<evidence type="ECO:0000313" key="1">
    <source>
        <dbReference type="EMBL" id="KYN45364.1"/>
    </source>
</evidence>
<accession>A0A195FZY8</accession>
<reference evidence="1 2" key="1">
    <citation type="submission" date="2016-03" db="EMBL/GenBank/DDBJ databases">
        <title>Trachymyrmex septentrionalis WGS genome.</title>
        <authorList>
            <person name="Nygaard S."/>
            <person name="Hu H."/>
            <person name="Boomsma J."/>
            <person name="Zhang G."/>
        </authorList>
    </citation>
    <scope>NUCLEOTIDE SEQUENCE [LARGE SCALE GENOMIC DNA]</scope>
    <source>
        <strain evidence="1">Tsep2-gDNA-1</strain>
        <tissue evidence="1">Whole body</tissue>
    </source>
</reference>